<evidence type="ECO:0000313" key="2">
    <source>
        <dbReference type="Proteomes" id="UP000613030"/>
    </source>
</evidence>
<organism evidence="1 2">
    <name type="scientific">Chryseolinea lacunae</name>
    <dbReference type="NCBI Taxonomy" id="2801331"/>
    <lineage>
        <taxon>Bacteria</taxon>
        <taxon>Pseudomonadati</taxon>
        <taxon>Bacteroidota</taxon>
        <taxon>Cytophagia</taxon>
        <taxon>Cytophagales</taxon>
        <taxon>Fulvivirgaceae</taxon>
        <taxon>Chryseolinea</taxon>
    </lineage>
</organism>
<accession>A0ABS1KV44</accession>
<protein>
    <submittedName>
        <fullName evidence="1">Pyridoxamine 5'-phosphate oxidase family protein</fullName>
    </submittedName>
</protein>
<dbReference type="Gene3D" id="2.30.110.10">
    <property type="entry name" value="Electron Transport, Fmn-binding Protein, Chain A"/>
    <property type="match status" value="1"/>
</dbReference>
<dbReference type="PANTHER" id="PTHR34071:SF2">
    <property type="entry name" value="FLAVIN-NUCLEOTIDE-BINDING PROTEIN"/>
    <property type="match status" value="1"/>
</dbReference>
<dbReference type="RefSeq" id="WP_202012339.1">
    <property type="nucleotide sequence ID" value="NZ_JAERRB010000006.1"/>
</dbReference>
<sequence>MSQFPITDKTEITRLPKRGVYDKDVVYSILDEGLFCTLAYARDGQAFQIPTGFCRIGDKLYLHGSVGSFYMRELAEKKPPVSIGVTFIDGLVLARSAFHHSVNYRSVVIFSTPEKVDDADELYKALEVFTNKMQPGRWDDVRKPNSGEWKATMLLSFKIDEASAKVRTGGPKDDEEDYALDIWAGVVPLEIQRKPPIADDVLKAGVALPDYLK</sequence>
<name>A0ABS1KV44_9BACT</name>
<dbReference type="InterPro" id="IPR024747">
    <property type="entry name" value="Pyridox_Oxase-rel"/>
</dbReference>
<gene>
    <name evidence="1" type="ORF">JI741_18405</name>
</gene>
<proteinExistence type="predicted"/>
<evidence type="ECO:0000313" key="1">
    <source>
        <dbReference type="EMBL" id="MBL0743210.1"/>
    </source>
</evidence>
<dbReference type="PANTHER" id="PTHR34071">
    <property type="entry name" value="5-NITROIMIDAZOLE ANTIBIOTICS RESISTANCE PROTEIN, NIMA-FAMILY-RELATED PROTEIN-RELATED"/>
    <property type="match status" value="1"/>
</dbReference>
<keyword evidence="2" id="KW-1185">Reference proteome</keyword>
<dbReference type="Pfam" id="PF12900">
    <property type="entry name" value="Pyridox_ox_2"/>
    <property type="match status" value="1"/>
</dbReference>
<dbReference type="Proteomes" id="UP000613030">
    <property type="component" value="Unassembled WGS sequence"/>
</dbReference>
<dbReference type="EMBL" id="JAERRB010000006">
    <property type="protein sequence ID" value="MBL0743210.1"/>
    <property type="molecule type" value="Genomic_DNA"/>
</dbReference>
<reference evidence="1 2" key="1">
    <citation type="submission" date="2021-01" db="EMBL/GenBank/DDBJ databases">
        <title>Chryseolinea sp. Jin1 Genome sequencing and assembly.</title>
        <authorList>
            <person name="Kim I."/>
        </authorList>
    </citation>
    <scope>NUCLEOTIDE SEQUENCE [LARGE SCALE GENOMIC DNA]</scope>
    <source>
        <strain evidence="1 2">Jin1</strain>
    </source>
</reference>
<comment type="caution">
    <text evidence="1">The sequence shown here is derived from an EMBL/GenBank/DDBJ whole genome shotgun (WGS) entry which is preliminary data.</text>
</comment>
<dbReference type="SUPFAM" id="SSF50475">
    <property type="entry name" value="FMN-binding split barrel"/>
    <property type="match status" value="1"/>
</dbReference>
<dbReference type="InterPro" id="IPR012349">
    <property type="entry name" value="Split_barrel_FMN-bd"/>
</dbReference>